<dbReference type="Proteomes" id="UP000464674">
    <property type="component" value="Chromosome"/>
</dbReference>
<reference evidence="2 3" key="1">
    <citation type="journal article" date="2020" name="Carbohydr. Polym.">
        <title>Characterization and optimization of production of bacterial cellulose from strain CGMCC 17276 based on whole-genome analysis.</title>
        <authorList>
            <person name="Lu T."/>
            <person name="Gao H."/>
            <person name="Liao B."/>
            <person name="Wu J."/>
            <person name="Zhang W."/>
            <person name="Huang J."/>
            <person name="Liu M."/>
            <person name="Huang J."/>
            <person name="Chang Z."/>
            <person name="Jin M."/>
            <person name="Yi Z."/>
            <person name="Jiang D."/>
        </authorList>
    </citation>
    <scope>NUCLEOTIDE SEQUENCE [LARGE SCALE GENOMIC DNA]</scope>
    <source>
        <strain evidence="2 3">CGMCC 17276</strain>
    </source>
</reference>
<dbReference type="PANTHER" id="PTHR42879:SF6">
    <property type="entry name" value="NADPH-DEPENDENT REDUCTASE BACG"/>
    <property type="match status" value="1"/>
</dbReference>
<dbReference type="AlphaFoldDB" id="A0A857FMB0"/>
<evidence type="ECO:0000313" key="3">
    <source>
        <dbReference type="Proteomes" id="UP000464674"/>
    </source>
</evidence>
<accession>A0A857FMB0</accession>
<gene>
    <name evidence="2" type="ORF">FMA36_07170</name>
</gene>
<dbReference type="Gene3D" id="3.40.50.720">
    <property type="entry name" value="NAD(P)-binding Rossmann-like Domain"/>
    <property type="match status" value="1"/>
</dbReference>
<dbReference type="PRINTS" id="PR00080">
    <property type="entry name" value="SDRFAMILY"/>
</dbReference>
<dbReference type="EMBL" id="CP041348">
    <property type="protein sequence ID" value="QHC35305.1"/>
    <property type="molecule type" value="Genomic_DNA"/>
</dbReference>
<evidence type="ECO:0000313" key="2">
    <source>
        <dbReference type="EMBL" id="QHC35305.1"/>
    </source>
</evidence>
<organism evidence="2 3">
    <name type="scientific">Komagataeibacter xylinus</name>
    <name type="common">Gluconacetobacter xylinus</name>
    <dbReference type="NCBI Taxonomy" id="28448"/>
    <lineage>
        <taxon>Bacteria</taxon>
        <taxon>Pseudomonadati</taxon>
        <taxon>Pseudomonadota</taxon>
        <taxon>Alphaproteobacteria</taxon>
        <taxon>Acetobacterales</taxon>
        <taxon>Acetobacteraceae</taxon>
        <taxon>Komagataeibacter</taxon>
    </lineage>
</organism>
<dbReference type="Pfam" id="PF13561">
    <property type="entry name" value="adh_short_C2"/>
    <property type="match status" value="1"/>
</dbReference>
<dbReference type="InterPro" id="IPR050259">
    <property type="entry name" value="SDR"/>
</dbReference>
<dbReference type="PANTHER" id="PTHR42879">
    <property type="entry name" value="3-OXOACYL-(ACYL-CARRIER-PROTEIN) REDUCTASE"/>
    <property type="match status" value="1"/>
</dbReference>
<dbReference type="SUPFAM" id="SSF51735">
    <property type="entry name" value="NAD(P)-binding Rossmann-fold domains"/>
    <property type="match status" value="1"/>
</dbReference>
<protein>
    <submittedName>
        <fullName evidence="2">SDR family oxidoreductase</fullName>
    </submittedName>
</protein>
<sequence length="261" mass="27669">MDLRLTGRRALVMGASRGLGRAVAQTLLAEGATVVATARDVAAIEAWIGELPAEMRHRASAAQLDLSRRSDINAVVERMEATGGIDIIINNSGGPPPCKAGTVQPDTWAAQFEMMANNIFYIDTLLLPGMIERGWGRIITIASSGVTQPIPNLALSNGIRAAVIGWSKTLSAEVASCGVTVNVVIPGRIHTDRVDTLDSVAAQRRGVSVEDVVRASHNTIPAGRYGRPEEFADTVAFIASDRASYITGTQIRVDGGLIRSI</sequence>
<dbReference type="InterPro" id="IPR002347">
    <property type="entry name" value="SDR_fam"/>
</dbReference>
<dbReference type="InterPro" id="IPR036291">
    <property type="entry name" value="NAD(P)-bd_dom_sf"/>
</dbReference>
<evidence type="ECO:0000256" key="1">
    <source>
        <dbReference type="ARBA" id="ARBA00006484"/>
    </source>
</evidence>
<dbReference type="OrthoDB" id="9793325at2"/>
<dbReference type="FunFam" id="3.40.50.720:FF:000084">
    <property type="entry name" value="Short-chain dehydrogenase reductase"/>
    <property type="match status" value="1"/>
</dbReference>
<proteinExistence type="inferred from homology"/>
<dbReference type="RefSeq" id="WP_159261766.1">
    <property type="nucleotide sequence ID" value="NZ_CP041348.1"/>
</dbReference>
<dbReference type="PRINTS" id="PR00081">
    <property type="entry name" value="GDHRDH"/>
</dbReference>
<comment type="similarity">
    <text evidence="1">Belongs to the short-chain dehydrogenases/reductases (SDR) family.</text>
</comment>
<name>A0A857FMB0_KOMXY</name>